<accession>A0A812IGP2</accession>
<name>A0A812IGP2_9DINO</name>
<evidence type="ECO:0000313" key="2">
    <source>
        <dbReference type="EMBL" id="CAE7034692.1"/>
    </source>
</evidence>
<keyword evidence="3" id="KW-1185">Reference proteome</keyword>
<feature type="chain" id="PRO_5032765058" evidence="1">
    <location>
        <begin position="20"/>
        <end position="338"/>
    </location>
</feature>
<organism evidence="2 3">
    <name type="scientific">Symbiodinium natans</name>
    <dbReference type="NCBI Taxonomy" id="878477"/>
    <lineage>
        <taxon>Eukaryota</taxon>
        <taxon>Sar</taxon>
        <taxon>Alveolata</taxon>
        <taxon>Dinophyceae</taxon>
        <taxon>Suessiales</taxon>
        <taxon>Symbiodiniaceae</taxon>
        <taxon>Symbiodinium</taxon>
    </lineage>
</organism>
<comment type="caution">
    <text evidence="2">The sequence shown here is derived from an EMBL/GenBank/DDBJ whole genome shotgun (WGS) entry which is preliminary data.</text>
</comment>
<dbReference type="EMBL" id="CAJNDS010000257">
    <property type="protein sequence ID" value="CAE7034692.1"/>
    <property type="molecule type" value="Genomic_DNA"/>
</dbReference>
<dbReference type="OrthoDB" id="421488at2759"/>
<evidence type="ECO:0000313" key="3">
    <source>
        <dbReference type="Proteomes" id="UP000604046"/>
    </source>
</evidence>
<protein>
    <submittedName>
        <fullName evidence="2">Pol protein</fullName>
    </submittedName>
</protein>
<proteinExistence type="predicted"/>
<dbReference type="AlphaFoldDB" id="A0A812IGP2"/>
<reference evidence="2" key="1">
    <citation type="submission" date="2021-02" db="EMBL/GenBank/DDBJ databases">
        <authorList>
            <person name="Dougan E. K."/>
            <person name="Rhodes N."/>
            <person name="Thang M."/>
            <person name="Chan C."/>
        </authorList>
    </citation>
    <scope>NUCLEOTIDE SEQUENCE</scope>
</reference>
<keyword evidence="1" id="KW-0732">Signal</keyword>
<feature type="signal peptide" evidence="1">
    <location>
        <begin position="1"/>
        <end position="19"/>
    </location>
</feature>
<dbReference type="Proteomes" id="UP000604046">
    <property type="component" value="Unassembled WGS sequence"/>
</dbReference>
<evidence type="ECO:0000256" key="1">
    <source>
        <dbReference type="SAM" id="SignalP"/>
    </source>
</evidence>
<gene>
    <name evidence="2" type="primary">Pol</name>
    <name evidence="2" type="ORF">SNAT2548_LOCUS4160</name>
</gene>
<sequence>MAVMAVMAVMVLDLALLAGSLPLGSVSFEERFLIWREAARKRPVENRPRYIACTEAASIRAATCRRLLRTWPGGPVDDFRCVVGGLSGFDCLEALVKAKVAVRKLTLFDLNPMQLLYGELMLELVGLAPSRDAFLASLFGRSEHKFGRVLGVSNMMDFLDLPVDSSLLCSMQLPERLRGLYATVVGCISEPSGWPVAWPSFGQRELIPKRRMAPVSLTKSERRLGGQKNEAFHINEEGWLKDESSYRRVRALLMDLRASGSVSFELMNLKDVSPADGQSVLFISNIDGSPQFLADSALDTVREGLIKGSGGTLLLSTRRAEWLTEDSRIEEGETKQQG</sequence>